<evidence type="ECO:0000256" key="8">
    <source>
        <dbReference type="ARBA" id="ARBA00037937"/>
    </source>
</evidence>
<evidence type="ECO:0000256" key="3">
    <source>
        <dbReference type="ARBA" id="ARBA00022475"/>
    </source>
</evidence>
<keyword evidence="5 10" id="KW-1133">Transmembrane helix</keyword>
<comment type="similarity">
    <text evidence="8">Belongs to the FliO/MopB family.</text>
</comment>
<evidence type="ECO:0000256" key="7">
    <source>
        <dbReference type="ARBA" id="ARBA00023143"/>
    </source>
</evidence>
<evidence type="ECO:0000256" key="5">
    <source>
        <dbReference type="ARBA" id="ARBA00022989"/>
    </source>
</evidence>
<reference evidence="11 12" key="1">
    <citation type="submission" date="2019-04" db="EMBL/GenBank/DDBJ databases">
        <title>genome sequence of strain W3.</title>
        <authorList>
            <person name="Gao J."/>
            <person name="Sun J."/>
        </authorList>
    </citation>
    <scope>NUCLEOTIDE SEQUENCE [LARGE SCALE GENOMIC DNA]</scope>
    <source>
        <strain evidence="11 12">W3</strain>
    </source>
</reference>
<dbReference type="PRINTS" id="PR01217">
    <property type="entry name" value="PRICHEXTENSN"/>
</dbReference>
<feature type="region of interest" description="Disordered" evidence="9">
    <location>
        <begin position="365"/>
        <end position="472"/>
    </location>
</feature>
<evidence type="ECO:0000256" key="4">
    <source>
        <dbReference type="ARBA" id="ARBA00022692"/>
    </source>
</evidence>
<dbReference type="InterPro" id="IPR022781">
    <property type="entry name" value="Flagellar_biosynth_FliO"/>
</dbReference>
<keyword evidence="3" id="KW-1003">Cell membrane</keyword>
<evidence type="ECO:0000256" key="10">
    <source>
        <dbReference type="SAM" id="Phobius"/>
    </source>
</evidence>
<keyword evidence="7" id="KW-0975">Bacterial flagellum</keyword>
<dbReference type="AlphaFoldDB" id="A0A4S8Q3S7"/>
<dbReference type="Pfam" id="PF04347">
    <property type="entry name" value="FliO"/>
    <property type="match status" value="1"/>
</dbReference>
<dbReference type="RefSeq" id="WP_136541614.1">
    <property type="nucleotide sequence ID" value="NZ_STGU01000007.1"/>
</dbReference>
<name>A0A4S8Q3S7_9HYPH</name>
<accession>A0A4S8Q3S7</accession>
<gene>
    <name evidence="11" type="ORF">FAA86_14280</name>
</gene>
<evidence type="ECO:0008006" key="13">
    <source>
        <dbReference type="Google" id="ProtNLM"/>
    </source>
</evidence>
<comment type="subcellular location">
    <subcellularLocation>
        <location evidence="1">Bacterial flagellum basal body</location>
    </subcellularLocation>
    <subcellularLocation>
        <location evidence="2">Cell membrane</location>
    </subcellularLocation>
</comment>
<dbReference type="EMBL" id="STGU01000007">
    <property type="protein sequence ID" value="THV34844.1"/>
    <property type="molecule type" value="Genomic_DNA"/>
</dbReference>
<feature type="region of interest" description="Disordered" evidence="9">
    <location>
        <begin position="130"/>
        <end position="196"/>
    </location>
</feature>
<feature type="transmembrane region" description="Helical" evidence="10">
    <location>
        <begin position="12"/>
        <end position="34"/>
    </location>
</feature>
<proteinExistence type="inferred from homology"/>
<keyword evidence="4 10" id="KW-0812">Transmembrane</keyword>
<feature type="compositionally biased region" description="Basic and acidic residues" evidence="9">
    <location>
        <begin position="399"/>
        <end position="412"/>
    </location>
</feature>
<keyword evidence="6 10" id="KW-0472">Membrane</keyword>
<evidence type="ECO:0000313" key="12">
    <source>
        <dbReference type="Proteomes" id="UP000307378"/>
    </source>
</evidence>
<sequence length="488" mass="51755">MLDDLISAYGDRFLVAALGVSLALLCLFIVLWILRNRAPSPFVRGGRNRQPRLQVLDAAAVDTRRRIVLIRRDNVEHLVMIGGPTDIVIESGIGDERAYLSARAVNPLPLEEQSELPKPAEALGLATTEPPAARIAAPSPAASMPIDLPTRRPSAPQTTRAEPAPVQARAAQAPAPAVEQRRPQAAPVRPQEPTVDAQPAPAVAPVVASPIVAAVAAAPVATAPTRSEPEITPAAPLEAPKPEPVARVTPAFPPAPEAPVTRPTASLEPVMAAGVNTSFDPVRQDTETARTEPAIEPAVTSGTPPVEVFRIEPVEPVMAEVKPEPVSEMQSQRPPMQSAPDLGPAIDAPAAEDLLEAARQRVLVSSPAPVPPRPFDAQKFEPPAETRQAAPDPQPVARDMSDFERVLEEEMALHLASDPTPAQTTRVELPQILPETRADRPRLPATAILPAAPPSDQPASPAAQADKEPNLQNEIARIFGEMSASRNP</sequence>
<feature type="region of interest" description="Disordered" evidence="9">
    <location>
        <begin position="325"/>
        <end position="346"/>
    </location>
</feature>
<feature type="compositionally biased region" description="Low complexity" evidence="9">
    <location>
        <begin position="160"/>
        <end position="196"/>
    </location>
</feature>
<comment type="caution">
    <text evidence="11">The sequence shown here is derived from an EMBL/GenBank/DDBJ whole genome shotgun (WGS) entry which is preliminary data.</text>
</comment>
<evidence type="ECO:0000256" key="1">
    <source>
        <dbReference type="ARBA" id="ARBA00004117"/>
    </source>
</evidence>
<dbReference type="InterPro" id="IPR052205">
    <property type="entry name" value="FliO/MopB"/>
</dbReference>
<evidence type="ECO:0000313" key="11">
    <source>
        <dbReference type="EMBL" id="THV34844.1"/>
    </source>
</evidence>
<dbReference type="PANTHER" id="PTHR38766:SF1">
    <property type="entry name" value="FLAGELLAR PROTEIN FLIO"/>
    <property type="match status" value="1"/>
</dbReference>
<dbReference type="Proteomes" id="UP000307378">
    <property type="component" value="Unassembled WGS sequence"/>
</dbReference>
<evidence type="ECO:0000256" key="2">
    <source>
        <dbReference type="ARBA" id="ARBA00004236"/>
    </source>
</evidence>
<dbReference type="PANTHER" id="PTHR38766">
    <property type="entry name" value="FLAGELLAR PROTEIN FLIO"/>
    <property type="match status" value="1"/>
</dbReference>
<evidence type="ECO:0000256" key="6">
    <source>
        <dbReference type="ARBA" id="ARBA00023136"/>
    </source>
</evidence>
<protein>
    <recommendedName>
        <fullName evidence="13">Flagellar biosynthesis protein FliO</fullName>
    </recommendedName>
</protein>
<organism evidence="11 12">
    <name type="scientific">Rhizobium rosettiformans W3</name>
    <dbReference type="NCBI Taxonomy" id="538378"/>
    <lineage>
        <taxon>Bacteria</taxon>
        <taxon>Pseudomonadati</taxon>
        <taxon>Pseudomonadota</taxon>
        <taxon>Alphaproteobacteria</taxon>
        <taxon>Hyphomicrobiales</taxon>
        <taxon>Rhizobiaceae</taxon>
        <taxon>Rhizobium/Agrobacterium group</taxon>
        <taxon>Rhizobium</taxon>
    </lineage>
</organism>
<evidence type="ECO:0000256" key="9">
    <source>
        <dbReference type="SAM" id="MobiDB-lite"/>
    </source>
</evidence>
<feature type="region of interest" description="Disordered" evidence="9">
    <location>
        <begin position="223"/>
        <end position="243"/>
    </location>
</feature>
<feature type="compositionally biased region" description="Low complexity" evidence="9">
    <location>
        <begin position="130"/>
        <end position="146"/>
    </location>
</feature>